<gene>
    <name evidence="1" type="ORF">M2280_006093</name>
</gene>
<name>A0ABT6MKS9_9NOCA</name>
<proteinExistence type="predicted"/>
<dbReference type="RefSeq" id="WP_280764018.1">
    <property type="nucleotide sequence ID" value="NZ_JARXVC010000028.1"/>
</dbReference>
<dbReference type="Proteomes" id="UP001160334">
    <property type="component" value="Unassembled WGS sequence"/>
</dbReference>
<organism evidence="1 2">
    <name type="scientific">Prescottella agglutinans</name>
    <dbReference type="NCBI Taxonomy" id="1644129"/>
    <lineage>
        <taxon>Bacteria</taxon>
        <taxon>Bacillati</taxon>
        <taxon>Actinomycetota</taxon>
        <taxon>Actinomycetes</taxon>
        <taxon>Mycobacteriales</taxon>
        <taxon>Nocardiaceae</taxon>
        <taxon>Prescottella</taxon>
    </lineage>
</organism>
<keyword evidence="2" id="KW-1185">Reference proteome</keyword>
<protein>
    <submittedName>
        <fullName evidence="1">Uncharacterized protein</fullName>
    </submittedName>
</protein>
<sequence>MSATQFVYLDTRLPVCEVAATVGAVVGAELKSNSKAGEFDALLPSSQLSLYLDTEGDIDGYVLTVDRHPQGLDGVTRWLGRSTIGYLLRRHGNSRSTWQTGLWSGRQSTDEAATRASRAEPLSRRAFDRHWNGRQDRVQVFECCP</sequence>
<accession>A0ABT6MKS9</accession>
<reference evidence="1 2" key="1">
    <citation type="submission" date="2023-04" db="EMBL/GenBank/DDBJ databases">
        <title>Forest soil microbial communities from Buena Vista Peninsula, Colon Province, Panama.</title>
        <authorList>
            <person name="Bouskill N."/>
        </authorList>
    </citation>
    <scope>NUCLEOTIDE SEQUENCE [LARGE SCALE GENOMIC DNA]</scope>
    <source>
        <strain evidence="1 2">CFH S0262</strain>
    </source>
</reference>
<comment type="caution">
    <text evidence="1">The sequence shown here is derived from an EMBL/GenBank/DDBJ whole genome shotgun (WGS) entry which is preliminary data.</text>
</comment>
<dbReference type="EMBL" id="JARXVC010000028">
    <property type="protein sequence ID" value="MDH6284830.1"/>
    <property type="molecule type" value="Genomic_DNA"/>
</dbReference>
<evidence type="ECO:0000313" key="1">
    <source>
        <dbReference type="EMBL" id="MDH6284830.1"/>
    </source>
</evidence>
<evidence type="ECO:0000313" key="2">
    <source>
        <dbReference type="Proteomes" id="UP001160334"/>
    </source>
</evidence>